<dbReference type="PANTHER" id="PTHR37540">
    <property type="entry name" value="TRANSCRIPTION FACTOR (ACR-2), PUTATIVE-RELATED-RELATED"/>
    <property type="match status" value="1"/>
</dbReference>
<dbReference type="OMA" id="EMWSLKA"/>
<reference evidence="3" key="1">
    <citation type="journal article" date="2015" name="Genome Announc.">
        <title>Genome sequence of the AIDS-associated pathogen Penicillium marneffei (ATCC18224) and its near taxonomic relative Talaromyces stipitatus (ATCC10500).</title>
        <authorList>
            <person name="Nierman W.C."/>
            <person name="Fedorova-Abrams N.D."/>
            <person name="Andrianopoulos A."/>
        </authorList>
    </citation>
    <scope>NUCLEOTIDE SEQUENCE [LARGE SCALE GENOMIC DNA]</scope>
    <source>
        <strain evidence="3">ATCC 10500 / CBS 375.48 / QM 6759 / NRRL 1006</strain>
    </source>
</reference>
<feature type="region of interest" description="Disordered" evidence="1">
    <location>
        <begin position="103"/>
        <end position="141"/>
    </location>
</feature>
<dbReference type="InParanoid" id="B8LXE7"/>
<evidence type="ECO:0000313" key="3">
    <source>
        <dbReference type="Proteomes" id="UP000001745"/>
    </source>
</evidence>
<dbReference type="EMBL" id="EQ962652">
    <property type="protein sequence ID" value="EED23228.1"/>
    <property type="molecule type" value="Genomic_DNA"/>
</dbReference>
<dbReference type="VEuPathDB" id="FungiDB:TSTA_066740"/>
<dbReference type="HOGENOM" id="CLU_038060_0_0_1"/>
<sequence>MLCSPSSPSMSSSSQSIRLSHSPPFFGFSDVAPTTSSTTDFRANSQATFLFVDSYQDQAKNAAIKTQKQAFLAKNYHRKKKQASIQRLKSSNAVPKDHLHIGYKLANDRPTSDTNLSTPSTGKNGKSDLRRKPDSPPGRQVAMGSEIWSLNAYLGQGCVDPFSSSAVKMTDLMNQYFHHFRIHTVVACYPLEWKRMSIWWWQKANTTPALLQTLLFSTAGHLAASQINSGMAPHLIQKSIHDCLHLKGVTLKTLNDIMQDPVKAVAGSTTLVVASLVAIEACSASFEALEAHTKGLRRLIHLRGGLDTLDHMTISKIYQLNSISHRRSDVKSAALKNTQPMFPISARWRSEILQDSKVFLSKEDLETPENLLSLGVNFFHSPWYGELDSNMKTFIRALRRLILYYEVAQVRPSIVIPTDNDLFLVFEHELLSAKYCAEADDVHESLRLTLMIYVNLRIFHFQKFPIMEHMAQTLKQSLELQYSYLESTAPELLFWILFIGSMASHGYKSHYWFVNGLTEMTRRLGLGEWDKARSALRGFFYTDQLTEREAEENLWNEVLSADYAYIAPRRSIDNK</sequence>
<feature type="compositionally biased region" description="Polar residues" evidence="1">
    <location>
        <begin position="112"/>
        <end position="124"/>
    </location>
</feature>
<protein>
    <recommendedName>
        <fullName evidence="4">Tachykinin family protein</fullName>
    </recommendedName>
</protein>
<organism evidence="2 3">
    <name type="scientific">Talaromyces stipitatus (strain ATCC 10500 / CBS 375.48 / QM 6759 / NRRL 1006)</name>
    <name type="common">Penicillium stipitatum</name>
    <dbReference type="NCBI Taxonomy" id="441959"/>
    <lineage>
        <taxon>Eukaryota</taxon>
        <taxon>Fungi</taxon>
        <taxon>Dikarya</taxon>
        <taxon>Ascomycota</taxon>
        <taxon>Pezizomycotina</taxon>
        <taxon>Eurotiomycetes</taxon>
        <taxon>Eurotiomycetidae</taxon>
        <taxon>Eurotiales</taxon>
        <taxon>Trichocomaceae</taxon>
        <taxon>Talaromyces</taxon>
        <taxon>Talaromyces sect. Talaromyces</taxon>
    </lineage>
</organism>
<evidence type="ECO:0000256" key="1">
    <source>
        <dbReference type="SAM" id="MobiDB-lite"/>
    </source>
</evidence>
<evidence type="ECO:0000313" key="2">
    <source>
        <dbReference type="EMBL" id="EED23228.1"/>
    </source>
</evidence>
<proteinExistence type="predicted"/>
<name>B8LXE7_TALSN</name>
<dbReference type="RefSeq" id="XP_002340615.1">
    <property type="nucleotide sequence ID" value="XM_002340574.1"/>
</dbReference>
<dbReference type="GeneID" id="8109467"/>
<feature type="compositionally biased region" description="Basic and acidic residues" evidence="1">
    <location>
        <begin position="125"/>
        <end position="134"/>
    </location>
</feature>
<dbReference type="PANTHER" id="PTHR37540:SF5">
    <property type="entry name" value="TRANSCRIPTION FACTOR DOMAIN-CONTAINING PROTEIN"/>
    <property type="match status" value="1"/>
</dbReference>
<dbReference type="Proteomes" id="UP000001745">
    <property type="component" value="Unassembled WGS sequence"/>
</dbReference>
<dbReference type="STRING" id="441959.B8LXE7"/>
<dbReference type="eggNOG" id="ENOG502T2R8">
    <property type="taxonomic scope" value="Eukaryota"/>
</dbReference>
<dbReference type="PhylomeDB" id="B8LXE7"/>
<keyword evidence="3" id="KW-1185">Reference proteome</keyword>
<dbReference type="OrthoDB" id="3469225at2759"/>
<dbReference type="AlphaFoldDB" id="B8LXE7"/>
<accession>B8LXE7</accession>
<evidence type="ECO:0008006" key="4">
    <source>
        <dbReference type="Google" id="ProtNLM"/>
    </source>
</evidence>
<gene>
    <name evidence="2" type="ORF">TSTA_066740</name>
</gene>